<dbReference type="GO" id="GO:0016042">
    <property type="term" value="P:lipid catabolic process"/>
    <property type="evidence" value="ECO:0007669"/>
    <property type="project" value="UniProtKB-UniRule"/>
</dbReference>
<dbReference type="Proteomes" id="UP001231189">
    <property type="component" value="Unassembled WGS sequence"/>
</dbReference>
<organism evidence="4 5">
    <name type="scientific">Lolium multiflorum</name>
    <name type="common">Italian ryegrass</name>
    <name type="synonym">Lolium perenne subsp. multiflorum</name>
    <dbReference type="NCBI Taxonomy" id="4521"/>
    <lineage>
        <taxon>Eukaryota</taxon>
        <taxon>Viridiplantae</taxon>
        <taxon>Streptophyta</taxon>
        <taxon>Embryophyta</taxon>
        <taxon>Tracheophyta</taxon>
        <taxon>Spermatophyta</taxon>
        <taxon>Magnoliopsida</taxon>
        <taxon>Liliopsida</taxon>
        <taxon>Poales</taxon>
        <taxon>Poaceae</taxon>
        <taxon>BOP clade</taxon>
        <taxon>Pooideae</taxon>
        <taxon>Poodae</taxon>
        <taxon>Poeae</taxon>
        <taxon>Poeae Chloroplast Group 2 (Poeae type)</taxon>
        <taxon>Loliodinae</taxon>
        <taxon>Loliinae</taxon>
        <taxon>Lolium</taxon>
    </lineage>
</organism>
<accession>A0AAD8SZ06</accession>
<comment type="caution">
    <text evidence="4">The sequence shown here is derived from an EMBL/GenBank/DDBJ whole genome shotgun (WGS) entry which is preliminary data.</text>
</comment>
<dbReference type="Gene3D" id="3.40.50.1820">
    <property type="entry name" value="alpha/beta hydrolase"/>
    <property type="match status" value="1"/>
</dbReference>
<comment type="similarity">
    <text evidence="2">Belongs to the AB hydrolase superfamily. Lipase family.</text>
</comment>
<evidence type="ECO:0000256" key="1">
    <source>
        <dbReference type="ARBA" id="ARBA00022801"/>
    </source>
</evidence>
<keyword evidence="2" id="KW-0443">Lipid metabolism</keyword>
<dbReference type="InterPro" id="IPR029058">
    <property type="entry name" value="AB_hydrolase_fold"/>
</dbReference>
<evidence type="ECO:0000313" key="4">
    <source>
        <dbReference type="EMBL" id="KAK1666063.1"/>
    </source>
</evidence>
<dbReference type="PANTHER" id="PTHR31828:SF5">
    <property type="entry name" value="PHOSPHOLIPASE A1-II 2"/>
    <property type="match status" value="1"/>
</dbReference>
<keyword evidence="1 2" id="KW-0378">Hydrolase</keyword>
<sequence length="186" mass="20803">MMRSDPSGGLQGKYIDGGNDPYRGASPPCAPAGPRCGLTSDSLRSAQAYRRRASLRSSEVSLFLEFGSQYNTDRIPFYPPVGYADIGVEVLIDTRRSPFLKPHGNESQSHDLECHLHGIAGWQGEHNEFKLVVDRDIALVNKFNDCLTDEHPVPVGWKVHHNKNMVKGPEGRWFLEDHEPDYDDGL</sequence>
<dbReference type="PANTHER" id="PTHR31828">
    <property type="entry name" value="PHOSPHOLIPASE A1-IIGAMMA"/>
    <property type="match status" value="1"/>
</dbReference>
<keyword evidence="2" id="KW-0442">Lipid degradation</keyword>
<dbReference type="EC" id="3.1.1.-" evidence="2"/>
<dbReference type="AlphaFoldDB" id="A0AAD8SZ06"/>
<dbReference type="GO" id="GO:0008970">
    <property type="term" value="F:phospholipase A1 activity"/>
    <property type="evidence" value="ECO:0007669"/>
    <property type="project" value="UniProtKB-UniRule"/>
</dbReference>
<keyword evidence="5" id="KW-1185">Reference proteome</keyword>
<dbReference type="EMBL" id="JAUUTY010000003">
    <property type="protein sequence ID" value="KAK1666063.1"/>
    <property type="molecule type" value="Genomic_DNA"/>
</dbReference>
<comment type="function">
    <text evidence="2">Acylhydrolase that catalyzes the hydrolysis of phospholipids at the sn-1 position.</text>
</comment>
<protein>
    <recommendedName>
        <fullName evidence="2">Phospholipase A1</fullName>
        <ecNumber evidence="2">3.1.1.-</ecNumber>
    </recommendedName>
</protein>
<reference evidence="4" key="1">
    <citation type="submission" date="2023-07" db="EMBL/GenBank/DDBJ databases">
        <title>A chromosome-level genome assembly of Lolium multiflorum.</title>
        <authorList>
            <person name="Chen Y."/>
            <person name="Copetti D."/>
            <person name="Kolliker R."/>
            <person name="Studer B."/>
        </authorList>
    </citation>
    <scope>NUCLEOTIDE SEQUENCE</scope>
    <source>
        <strain evidence="4">02402/16</strain>
        <tissue evidence="4">Leaf</tissue>
    </source>
</reference>
<dbReference type="InterPro" id="IPR033556">
    <property type="entry name" value="PLA"/>
</dbReference>
<evidence type="ECO:0000313" key="5">
    <source>
        <dbReference type="Proteomes" id="UP001231189"/>
    </source>
</evidence>
<feature type="region of interest" description="Disordered" evidence="3">
    <location>
        <begin position="1"/>
        <end position="30"/>
    </location>
</feature>
<evidence type="ECO:0000256" key="2">
    <source>
        <dbReference type="RuleBase" id="RU367093"/>
    </source>
</evidence>
<gene>
    <name evidence="4" type="ORF">QYE76_054222</name>
</gene>
<proteinExistence type="inferred from homology"/>
<evidence type="ECO:0000256" key="3">
    <source>
        <dbReference type="SAM" id="MobiDB-lite"/>
    </source>
</evidence>
<name>A0AAD8SZ06_LOLMU</name>